<dbReference type="Proteomes" id="UP000678499">
    <property type="component" value="Unassembled WGS sequence"/>
</dbReference>
<evidence type="ECO:0000256" key="14">
    <source>
        <dbReference type="PIRSR" id="PIRSR601548-2"/>
    </source>
</evidence>
<comment type="caution">
    <text evidence="15">Lacks conserved residue(s) required for the propagation of feature annotation.</text>
</comment>
<evidence type="ECO:0000256" key="11">
    <source>
        <dbReference type="ARBA" id="ARBA00023170"/>
    </source>
</evidence>
<evidence type="ECO:0000313" key="19">
    <source>
        <dbReference type="Proteomes" id="UP000678499"/>
    </source>
</evidence>
<feature type="domain" description="TIR" evidence="17">
    <location>
        <begin position="968"/>
        <end position="1104"/>
    </location>
</feature>
<dbReference type="Gene3D" id="3.40.50.10140">
    <property type="entry name" value="Toll/interleukin-1 receptor homology (TIR) domain"/>
    <property type="match status" value="1"/>
</dbReference>
<evidence type="ECO:0000256" key="8">
    <source>
        <dbReference type="ARBA" id="ARBA00022989"/>
    </source>
</evidence>
<dbReference type="PANTHER" id="PTHR24365">
    <property type="entry name" value="TOLL-LIKE RECEPTOR"/>
    <property type="match status" value="1"/>
</dbReference>
<dbReference type="Pfam" id="PF01401">
    <property type="entry name" value="Peptidase_M2"/>
    <property type="match status" value="1"/>
</dbReference>
<dbReference type="Pfam" id="PF13676">
    <property type="entry name" value="TIR_2"/>
    <property type="match status" value="1"/>
</dbReference>
<dbReference type="GO" id="GO:0005886">
    <property type="term" value="C:plasma membrane"/>
    <property type="evidence" value="ECO:0007669"/>
    <property type="project" value="TreeGrafter"/>
</dbReference>
<dbReference type="Gene3D" id="3.80.10.10">
    <property type="entry name" value="Ribonuclease Inhibitor"/>
    <property type="match status" value="5"/>
</dbReference>
<evidence type="ECO:0000256" key="10">
    <source>
        <dbReference type="ARBA" id="ARBA00023157"/>
    </source>
</evidence>
<dbReference type="GO" id="GO:0008237">
    <property type="term" value="F:metallopeptidase activity"/>
    <property type="evidence" value="ECO:0007669"/>
    <property type="project" value="InterPro"/>
</dbReference>
<dbReference type="InterPro" id="IPR032675">
    <property type="entry name" value="LRR_dom_sf"/>
</dbReference>
<organism evidence="18">
    <name type="scientific">Notodromas monacha</name>
    <dbReference type="NCBI Taxonomy" id="399045"/>
    <lineage>
        <taxon>Eukaryota</taxon>
        <taxon>Metazoa</taxon>
        <taxon>Ecdysozoa</taxon>
        <taxon>Arthropoda</taxon>
        <taxon>Crustacea</taxon>
        <taxon>Oligostraca</taxon>
        <taxon>Ostracoda</taxon>
        <taxon>Podocopa</taxon>
        <taxon>Podocopida</taxon>
        <taxon>Cypridocopina</taxon>
        <taxon>Cypridoidea</taxon>
        <taxon>Cyprididae</taxon>
        <taxon>Notodromas</taxon>
    </lineage>
</organism>
<dbReference type="GO" id="GO:0007165">
    <property type="term" value="P:signal transduction"/>
    <property type="evidence" value="ECO:0007669"/>
    <property type="project" value="InterPro"/>
</dbReference>
<comment type="similarity">
    <text evidence="3">Belongs to the Toll-like receptor family.</text>
</comment>
<dbReference type="SMART" id="SM00082">
    <property type="entry name" value="LRRCT"/>
    <property type="match status" value="2"/>
</dbReference>
<evidence type="ECO:0000256" key="7">
    <source>
        <dbReference type="ARBA" id="ARBA00022737"/>
    </source>
</evidence>
<evidence type="ECO:0000256" key="2">
    <source>
        <dbReference type="ARBA" id="ARBA00008139"/>
    </source>
</evidence>
<dbReference type="SMART" id="SM00255">
    <property type="entry name" value="TIR"/>
    <property type="match status" value="1"/>
</dbReference>
<evidence type="ECO:0000256" key="9">
    <source>
        <dbReference type="ARBA" id="ARBA00023136"/>
    </source>
</evidence>
<dbReference type="SMART" id="SM00364">
    <property type="entry name" value="LRR_BAC"/>
    <property type="match status" value="4"/>
</dbReference>
<dbReference type="GO" id="GO:0038023">
    <property type="term" value="F:signaling receptor activity"/>
    <property type="evidence" value="ECO:0007669"/>
    <property type="project" value="TreeGrafter"/>
</dbReference>
<dbReference type="InterPro" id="IPR001611">
    <property type="entry name" value="Leu-rich_rpt"/>
</dbReference>
<dbReference type="FunFam" id="3.80.10.10:FF:001164">
    <property type="entry name" value="GH01279p"/>
    <property type="match status" value="1"/>
</dbReference>
<dbReference type="SMART" id="SM00369">
    <property type="entry name" value="LRR_TYP"/>
    <property type="match status" value="11"/>
</dbReference>
<feature type="binding site" evidence="14">
    <location>
        <position position="1448"/>
    </location>
    <ligand>
        <name>chloride</name>
        <dbReference type="ChEBI" id="CHEBI:17996"/>
        <label>1</label>
    </ligand>
</feature>
<dbReference type="PROSITE" id="PS51450">
    <property type="entry name" value="LRR"/>
    <property type="match status" value="4"/>
</dbReference>
<evidence type="ECO:0000313" key="18">
    <source>
        <dbReference type="EMBL" id="CAD7274944.1"/>
    </source>
</evidence>
<dbReference type="PROSITE" id="PS50104">
    <property type="entry name" value="TIR"/>
    <property type="match status" value="1"/>
</dbReference>
<feature type="glycosylation site" description="N-linked (GlcNAc...) asparagine" evidence="13">
    <location>
        <position position="1276"/>
    </location>
</feature>
<evidence type="ECO:0000256" key="1">
    <source>
        <dbReference type="ARBA" id="ARBA00004479"/>
    </source>
</evidence>
<dbReference type="PROSITE" id="PS52011">
    <property type="entry name" value="PEPTIDASE_M2"/>
    <property type="match status" value="1"/>
</dbReference>
<keyword evidence="11" id="KW-0675">Receptor</keyword>
<protein>
    <recommendedName>
        <fullName evidence="17">TIR domain-containing protein</fullName>
    </recommendedName>
</protein>
<dbReference type="PRINTS" id="PR00791">
    <property type="entry name" value="PEPDIPTASEA"/>
</dbReference>
<dbReference type="Pfam" id="PF13855">
    <property type="entry name" value="LRR_8"/>
    <property type="match status" value="4"/>
</dbReference>
<evidence type="ECO:0000256" key="5">
    <source>
        <dbReference type="ARBA" id="ARBA00022692"/>
    </source>
</evidence>
<feature type="chain" id="PRO_5036402937" description="TIR domain-containing protein" evidence="16">
    <location>
        <begin position="26"/>
        <end position="1593"/>
    </location>
</feature>
<comment type="subcellular location">
    <subcellularLocation>
        <location evidence="1">Membrane</location>
        <topology evidence="1">Single-pass type I membrane protein</topology>
    </subcellularLocation>
</comment>
<keyword evidence="4" id="KW-0433">Leucine-rich repeat</keyword>
<dbReference type="OrthoDB" id="1421090at2759"/>
<evidence type="ECO:0000256" key="12">
    <source>
        <dbReference type="ARBA" id="ARBA00023180"/>
    </source>
</evidence>
<dbReference type="InterPro" id="IPR001548">
    <property type="entry name" value="Peptidase_M2"/>
</dbReference>
<evidence type="ECO:0000256" key="6">
    <source>
        <dbReference type="ARBA" id="ARBA00022729"/>
    </source>
</evidence>
<dbReference type="GO" id="GO:0006508">
    <property type="term" value="P:proteolysis"/>
    <property type="evidence" value="ECO:0007669"/>
    <property type="project" value="InterPro"/>
</dbReference>
<accession>A0A7R9BJ76</accession>
<reference evidence="18" key="1">
    <citation type="submission" date="2020-11" db="EMBL/GenBank/DDBJ databases">
        <authorList>
            <person name="Tran Van P."/>
        </authorList>
    </citation>
    <scope>NUCLEOTIDE SEQUENCE</scope>
</reference>
<keyword evidence="5" id="KW-0812">Transmembrane</keyword>
<feature type="glycosylation site" description="N-linked (GlcNAc...) (complex) asparagine" evidence="13">
    <location>
        <position position="1314"/>
    </location>
</feature>
<dbReference type="EMBL" id="CAJPEX010000325">
    <property type="protein sequence ID" value="CAG0915096.1"/>
    <property type="molecule type" value="Genomic_DNA"/>
</dbReference>
<feature type="non-terminal residue" evidence="18">
    <location>
        <position position="1"/>
    </location>
</feature>
<name>A0A7R9BJ76_9CRUS</name>
<keyword evidence="12 13" id="KW-0325">Glycoprotein</keyword>
<dbReference type="InterPro" id="IPR003591">
    <property type="entry name" value="Leu-rich_rpt_typical-subtyp"/>
</dbReference>
<evidence type="ECO:0000256" key="4">
    <source>
        <dbReference type="ARBA" id="ARBA00022614"/>
    </source>
</evidence>
<evidence type="ECO:0000256" key="3">
    <source>
        <dbReference type="ARBA" id="ARBA00009634"/>
    </source>
</evidence>
<dbReference type="SUPFAM" id="SSF52200">
    <property type="entry name" value="Toll/Interleukin receptor TIR domain"/>
    <property type="match status" value="1"/>
</dbReference>
<feature type="glycosylation site" description="N-linked (GlcNAc...) asparagine; partial" evidence="13">
    <location>
        <position position="1363"/>
    </location>
</feature>
<keyword evidence="8" id="KW-1133">Transmembrane helix</keyword>
<dbReference type="SUPFAM" id="SSF55486">
    <property type="entry name" value="Metalloproteases ('zincins'), catalytic domain"/>
    <property type="match status" value="1"/>
</dbReference>
<keyword evidence="6 16" id="KW-0732">Signal</keyword>
<dbReference type="PANTHER" id="PTHR24365:SF541">
    <property type="entry name" value="PROTEIN TOLL-RELATED"/>
    <property type="match status" value="1"/>
</dbReference>
<evidence type="ECO:0000259" key="17">
    <source>
        <dbReference type="PROSITE" id="PS50104"/>
    </source>
</evidence>
<sequence length="1593" mass="179490">MRPSDNFFVITWTTLLSTVIVRAAASQLSVPSTDEASVVVADSGEVPSGDYYLDDDVLNISELEIGDGHSEFVECPWTRTGKCLCGLSSANVWEFSCPLELPADPMMTNSTAFNGNYPGENASTYYSIHSYPVTLQFRPDSFVLVKCALDASPSDFKYLGDHDFKNVDRVEFYSCPPPNGSYSALVTSMGISLEAVESFIVAESASNFGAALSSSMLSGMSNLTYVSFRACGLTSVPEDIFASFVNLSVVDLAENRLTSLPGSLFRNNVNLTVVDLRNNLIEELPEEVFGSSPNMSSLYLNGNRFRSISEDSFKVQIISDFYHQGMSDLKLLELRNNHLGPRINASMLNSLSSLQWLSLANNSLNALTSDLFNSTKHMERLVISRNPGLKSVPEDLLGNLANLTYLNMEENGLESVPGKFLQNNSKLVNVTFAVQNLTTIPGDFFSACSVLERLDLSANKISHLPDNAFIGLTSLLKLDLSNNLLDVINDSVFAPLEKLTELSIANNRVTSIGLNALRSSIGLISIDASHNFLTFPRLLASGFARATPFGDRLELRTLDLSYNQVSELHNEWMTVLTRLQTLSLRGNNLSVVAYDDLLSVSQSIQVDLRDNAIHTVEFYDTGVLSLLDGDRNDGVSQAAQVEVFLAGNPFACDCRLYQFVKFLNATDKRRVAVDANNGGVMKCYSPDSLVNTTVAKVPLEALICNMSRSDCPPGCNCVIQPHGNNVSYCKRTKCLNLQVYHSGDLYVVVDCHDKTQPIPHEFPKGTTILRLENSTLSSILTVFANKTNNATRTMSSLKELHASDTQLAILEMPEEFPASLRLLDISRNNLTRFPAAKMSALVKAVPELKLKLAGNPWTCDCATKPYFDFLLDKFSRIEDFEDVKCGGGAAGRRLSELLPEDLCPEAWIRTAWVTSTLAVMCVMLLIITAAYIRYGFYLRAWLYARTWGLPLIALHDKLTKRIEDEEGCCFDVFISYSSKDEAFVVEELSQGLEHGNPPYKLNLHFRDWKPGEFIQDQVYTAVSQSRRTLVVLSENYVNSVWGRAEFRVAHTRALQDRVDRVIVVLFGDMPPKEAMDESLRTYVNLKTYLKWGDSLFWERLRYALSRPLASSKRPTTNGDVNGSMLFEWKQIFGSVADDADFEQPTAVIQNRNKSLKTNEPQQHLKTHELSRNVNECEDVTRNLLVTDCCSKKRIRVDKKWLKLGHCEGLRATIVIAEILDYVEESTAFPDEELPEKVGDLIPKSINELRAYMRYFNEGYQKLFNERANAEWNFHTNTSRANGAKRVAVNVKFSDWEKQEWRWNISRFDWSILNNVDEPELKRMHELLAVLGNAALNRKKTRQRNRLVTDMTSIYSSAKICPANNRDCNLTADSSGSWTLESTLKTVFKDYQSREKAENMAYAWKAWRDATGKHVREKFVEYVQLSNEAAVANKDPKIRNQKDLWILAYETEDFEEKIQQLLEELMPFYKELHAFVRHRLRLHYGEDFLEPDGLIPSHLLGNLWAQKWQEIFPIVSEFPNASLDVTEAMRKQNYTVKQMFELADRFFESLGLISLEEGAPAFYNLSMLQKPKEKNLNVVCNGNARDFMATDELP</sequence>
<evidence type="ECO:0000256" key="15">
    <source>
        <dbReference type="PROSITE-ProRule" id="PRU01355"/>
    </source>
</evidence>
<dbReference type="SMART" id="SM00365">
    <property type="entry name" value="LRR_SD22"/>
    <property type="match status" value="6"/>
</dbReference>
<dbReference type="InterPro" id="IPR035897">
    <property type="entry name" value="Toll_tir_struct_dom_sf"/>
</dbReference>
<dbReference type="InterPro" id="IPR000157">
    <property type="entry name" value="TIR_dom"/>
</dbReference>
<keyword evidence="19" id="KW-1185">Reference proteome</keyword>
<feature type="signal peptide" evidence="16">
    <location>
        <begin position="1"/>
        <end position="25"/>
    </location>
</feature>
<keyword evidence="9" id="KW-0472">Membrane</keyword>
<evidence type="ECO:0000256" key="16">
    <source>
        <dbReference type="SAM" id="SignalP"/>
    </source>
</evidence>
<dbReference type="SUPFAM" id="SSF52058">
    <property type="entry name" value="L domain-like"/>
    <property type="match status" value="3"/>
</dbReference>
<dbReference type="GO" id="GO:0008241">
    <property type="term" value="F:peptidyl-dipeptidase activity"/>
    <property type="evidence" value="ECO:0007669"/>
    <property type="project" value="InterPro"/>
</dbReference>
<keyword evidence="10" id="KW-1015">Disulfide bond</keyword>
<dbReference type="EMBL" id="OA882362">
    <property type="protein sequence ID" value="CAD7274944.1"/>
    <property type="molecule type" value="Genomic_DNA"/>
</dbReference>
<proteinExistence type="inferred from homology"/>
<dbReference type="InterPro" id="IPR000483">
    <property type="entry name" value="Cys-rich_flank_reg_C"/>
</dbReference>
<evidence type="ECO:0000256" key="13">
    <source>
        <dbReference type="PIRSR" id="PIRSR601548-10"/>
    </source>
</evidence>
<gene>
    <name evidence="18" type="ORF">NMOB1V02_LOCUS2754</name>
</gene>
<feature type="glycosylation site" description="N-linked (GlcNAc...) asparagine; partial" evidence="13">
    <location>
        <position position="1563"/>
    </location>
</feature>
<keyword evidence="7" id="KW-0677">Repeat</keyword>
<comment type="similarity">
    <text evidence="2 15">Belongs to the peptidase M2 family.</text>
</comment>